<evidence type="ECO:0000256" key="16">
    <source>
        <dbReference type="ARBA" id="ARBA00023328"/>
    </source>
</evidence>
<evidence type="ECO:0000256" key="1">
    <source>
        <dbReference type="ARBA" id="ARBA00004123"/>
    </source>
</evidence>
<comment type="subcellular location">
    <subcellularLocation>
        <location evidence="3">Chromosome</location>
        <location evidence="3">Centromere</location>
        <location evidence="3">Kinetochore</location>
    </subcellularLocation>
    <subcellularLocation>
        <location evidence="2">Cytoplasm</location>
        <location evidence="2">Cytoskeleton</location>
        <location evidence="2">Spindle</location>
    </subcellularLocation>
    <subcellularLocation>
        <location evidence="1">Nucleus</location>
    </subcellularLocation>
</comment>
<accession>A0AAI9WXU6</accession>
<evidence type="ECO:0000256" key="3">
    <source>
        <dbReference type="ARBA" id="ARBA00004629"/>
    </source>
</evidence>
<keyword evidence="19" id="KW-1185">Reference proteome</keyword>
<evidence type="ECO:0000256" key="10">
    <source>
        <dbReference type="ARBA" id="ARBA00022776"/>
    </source>
</evidence>
<keyword evidence="11" id="KW-0159">Chromosome partition</keyword>
<evidence type="ECO:0000256" key="9">
    <source>
        <dbReference type="ARBA" id="ARBA00022701"/>
    </source>
</evidence>
<keyword evidence="14" id="KW-0539">Nucleus</keyword>
<evidence type="ECO:0000256" key="7">
    <source>
        <dbReference type="ARBA" id="ARBA00022490"/>
    </source>
</evidence>
<evidence type="ECO:0000256" key="6">
    <source>
        <dbReference type="ARBA" id="ARBA00022454"/>
    </source>
</evidence>
<dbReference type="Proteomes" id="UP001202479">
    <property type="component" value="Unassembled WGS sequence"/>
</dbReference>
<keyword evidence="13" id="KW-0206">Cytoskeleton</keyword>
<protein>
    <recommendedName>
        <fullName evidence="5">DASH complex subunit DAD2</fullName>
    </recommendedName>
    <alternativeName>
        <fullName evidence="17">Outer kinetochore protein DAD2</fullName>
    </alternativeName>
</protein>
<sequence length="112" mass="12901">MSKSNSAIYQKISEKRANLEKLREFKNLTNDLANELERIGDQLETMKDGTESIASIMKTWQSVIQSINLASIGLLRMSEDKLSNEMNLPEPLVRINLIERDKKGEEEEEEEM</sequence>
<dbReference type="GO" id="GO:0044732">
    <property type="term" value="C:mitotic spindle pole body"/>
    <property type="evidence" value="ECO:0007669"/>
    <property type="project" value="TreeGrafter"/>
</dbReference>
<dbReference type="GO" id="GO:0042729">
    <property type="term" value="C:DASH complex"/>
    <property type="evidence" value="ECO:0007669"/>
    <property type="project" value="InterPro"/>
</dbReference>
<dbReference type="PANTHER" id="PTHR28036:SF1">
    <property type="entry name" value="DASH COMPLEX SUBUNIT DAD2"/>
    <property type="match status" value="1"/>
</dbReference>
<dbReference type="GO" id="GO:0000278">
    <property type="term" value="P:mitotic cell cycle"/>
    <property type="evidence" value="ECO:0007669"/>
    <property type="project" value="InterPro"/>
</dbReference>
<dbReference type="RefSeq" id="XP_049180109.1">
    <property type="nucleotide sequence ID" value="XM_049324161.1"/>
</dbReference>
<organism evidence="18 19">
    <name type="scientific">Candida oxycetoniae</name>
    <dbReference type="NCBI Taxonomy" id="497107"/>
    <lineage>
        <taxon>Eukaryota</taxon>
        <taxon>Fungi</taxon>
        <taxon>Dikarya</taxon>
        <taxon>Ascomycota</taxon>
        <taxon>Saccharomycotina</taxon>
        <taxon>Pichiomycetes</taxon>
        <taxon>Debaryomycetaceae</taxon>
        <taxon>Candida/Lodderomyces clade</taxon>
        <taxon>Candida</taxon>
    </lineage>
</organism>
<dbReference type="GO" id="GO:1990023">
    <property type="term" value="C:mitotic spindle midzone"/>
    <property type="evidence" value="ECO:0007669"/>
    <property type="project" value="TreeGrafter"/>
</dbReference>
<reference evidence="18" key="1">
    <citation type="journal article" date="2022" name="DNA Res.">
        <title>Genome analysis of five recently described species of the CUG-Ser clade uncovers Candida theae as a new hybrid lineage with pathogenic potential in the Candida parapsilosis species complex.</title>
        <authorList>
            <person name="Mixao V."/>
            <person name="Del Olmo V."/>
            <person name="Hegedusova E."/>
            <person name="Saus E."/>
            <person name="Pryszcz L."/>
            <person name="Cillingova A."/>
            <person name="Nosek J."/>
            <person name="Gabaldon T."/>
        </authorList>
    </citation>
    <scope>NUCLEOTIDE SEQUENCE</scope>
    <source>
        <strain evidence="18">CBS 10844</strain>
    </source>
</reference>
<evidence type="ECO:0000256" key="5">
    <source>
        <dbReference type="ARBA" id="ARBA00020260"/>
    </source>
</evidence>
<evidence type="ECO:0000256" key="12">
    <source>
        <dbReference type="ARBA" id="ARBA00022838"/>
    </source>
</evidence>
<keyword evidence="7" id="KW-0963">Cytoplasm</keyword>
<comment type="caution">
    <text evidence="18">The sequence shown here is derived from an EMBL/GenBank/DDBJ whole genome shotgun (WGS) entry which is preliminary data.</text>
</comment>
<evidence type="ECO:0000256" key="17">
    <source>
        <dbReference type="ARBA" id="ARBA00030568"/>
    </source>
</evidence>
<keyword evidence="6" id="KW-0158">Chromosome</keyword>
<evidence type="ECO:0000313" key="18">
    <source>
        <dbReference type="EMBL" id="KAI3404364.2"/>
    </source>
</evidence>
<keyword evidence="9" id="KW-0493">Microtubule</keyword>
<evidence type="ECO:0000313" key="19">
    <source>
        <dbReference type="Proteomes" id="UP001202479"/>
    </source>
</evidence>
<dbReference type="EMBL" id="JAHUZD010000104">
    <property type="protein sequence ID" value="KAI3404364.2"/>
    <property type="molecule type" value="Genomic_DNA"/>
</dbReference>
<dbReference type="GO" id="GO:0005874">
    <property type="term" value="C:microtubule"/>
    <property type="evidence" value="ECO:0007669"/>
    <property type="project" value="UniProtKB-KW"/>
</dbReference>
<keyword evidence="8" id="KW-0132">Cell division</keyword>
<dbReference type="PANTHER" id="PTHR28036">
    <property type="entry name" value="DASH COMPLEX SUBUNIT DAD2"/>
    <property type="match status" value="1"/>
</dbReference>
<name>A0AAI9WXU6_9ASCO</name>
<evidence type="ECO:0000256" key="15">
    <source>
        <dbReference type="ARBA" id="ARBA00023306"/>
    </source>
</evidence>
<evidence type="ECO:0000256" key="11">
    <source>
        <dbReference type="ARBA" id="ARBA00022829"/>
    </source>
</evidence>
<dbReference type="GeneID" id="73380502"/>
<evidence type="ECO:0000256" key="8">
    <source>
        <dbReference type="ARBA" id="ARBA00022618"/>
    </source>
</evidence>
<evidence type="ECO:0000256" key="4">
    <source>
        <dbReference type="ARBA" id="ARBA00005501"/>
    </source>
</evidence>
<gene>
    <name evidence="18" type="ORF">KGF56_002885</name>
</gene>
<keyword evidence="10" id="KW-0498">Mitosis</keyword>
<keyword evidence="16" id="KW-0137">Centromere</keyword>
<evidence type="ECO:0000256" key="2">
    <source>
        <dbReference type="ARBA" id="ARBA00004186"/>
    </source>
</evidence>
<proteinExistence type="inferred from homology"/>
<dbReference type="AlphaFoldDB" id="A0AAI9WXU6"/>
<dbReference type="GO" id="GO:0051301">
    <property type="term" value="P:cell division"/>
    <property type="evidence" value="ECO:0007669"/>
    <property type="project" value="UniProtKB-KW"/>
</dbReference>
<dbReference type="InterPro" id="IPR013963">
    <property type="entry name" value="DASH_Dad2"/>
</dbReference>
<dbReference type="Pfam" id="PF08654">
    <property type="entry name" value="DASH_Dad2"/>
    <property type="match status" value="1"/>
</dbReference>
<evidence type="ECO:0000256" key="14">
    <source>
        <dbReference type="ARBA" id="ARBA00023242"/>
    </source>
</evidence>
<dbReference type="GO" id="GO:0008608">
    <property type="term" value="P:attachment of spindle microtubules to kinetochore"/>
    <property type="evidence" value="ECO:0007669"/>
    <property type="project" value="TreeGrafter"/>
</dbReference>
<keyword evidence="12" id="KW-0995">Kinetochore</keyword>
<evidence type="ECO:0000256" key="13">
    <source>
        <dbReference type="ARBA" id="ARBA00023212"/>
    </source>
</evidence>
<comment type="similarity">
    <text evidence="4">Belongs to the DASH complex DAD2 family.</text>
</comment>
<keyword evidence="15" id="KW-0131">Cell cycle</keyword>